<feature type="compositionally biased region" description="Basic residues" evidence="1">
    <location>
        <begin position="213"/>
        <end position="227"/>
    </location>
</feature>
<evidence type="ECO:0000313" key="3">
    <source>
        <dbReference type="Proteomes" id="UP000238762"/>
    </source>
</evidence>
<dbReference type="InterPro" id="IPR001387">
    <property type="entry name" value="Cro/C1-type_HTH"/>
</dbReference>
<dbReference type="AlphaFoldDB" id="A0A2T1C687"/>
<dbReference type="RefSeq" id="WP_106288007.1">
    <property type="nucleotide sequence ID" value="NZ_CAWNTC010000247.1"/>
</dbReference>
<reference evidence="2 3" key="2">
    <citation type="submission" date="2018-03" db="EMBL/GenBank/DDBJ databases">
        <title>The ancient ancestry and fast evolution of plastids.</title>
        <authorList>
            <person name="Moore K.R."/>
            <person name="Magnabosco C."/>
            <person name="Momper L."/>
            <person name="Gold D.A."/>
            <person name="Bosak T."/>
            <person name="Fournier G.P."/>
        </authorList>
    </citation>
    <scope>NUCLEOTIDE SEQUENCE [LARGE SCALE GENOMIC DNA]</scope>
    <source>
        <strain evidence="2 3">CCAP 1448/3</strain>
    </source>
</reference>
<feature type="region of interest" description="Disordered" evidence="1">
    <location>
        <begin position="171"/>
        <end position="227"/>
    </location>
</feature>
<dbReference type="EMBL" id="PVWJ01000027">
    <property type="protein sequence ID" value="PSB03653.1"/>
    <property type="molecule type" value="Genomic_DNA"/>
</dbReference>
<dbReference type="InterPro" id="IPR010982">
    <property type="entry name" value="Lambda_DNA-bd_dom_sf"/>
</dbReference>
<dbReference type="CDD" id="cd00093">
    <property type="entry name" value="HTH_XRE"/>
    <property type="match status" value="1"/>
</dbReference>
<sequence length="227" mass="24990">MNTFLDRKLDRLSSTSALGAMGNFKTNPVTYSRTLIAPSTSTSITNVQGYLLAALDMTTSGVTLPSISSTEVTQKALNELRRLSGLTWEQLAKLFNVSRRSLHFWASGQPLNSFNEEHLNRLLDAIKYINRGSASLNRNVLFTNSSDGTLPFDLLVAGKYEEVKRIVGVGNAPPRPQLKPLSEDARASRRPLNPADLVDALQEPIHREVGRSKPARSVRSRKNSSGK</sequence>
<proteinExistence type="predicted"/>
<name>A0A2T1C687_9CYAN</name>
<dbReference type="OrthoDB" id="5149569at2"/>
<accession>A0A2T1C687</accession>
<keyword evidence="3" id="KW-1185">Reference proteome</keyword>
<organism evidence="2 3">
    <name type="scientific">Merismopedia glauca CCAP 1448/3</name>
    <dbReference type="NCBI Taxonomy" id="1296344"/>
    <lineage>
        <taxon>Bacteria</taxon>
        <taxon>Bacillati</taxon>
        <taxon>Cyanobacteriota</taxon>
        <taxon>Cyanophyceae</taxon>
        <taxon>Synechococcales</taxon>
        <taxon>Merismopediaceae</taxon>
        <taxon>Merismopedia</taxon>
    </lineage>
</organism>
<evidence type="ECO:0000256" key="1">
    <source>
        <dbReference type="SAM" id="MobiDB-lite"/>
    </source>
</evidence>
<dbReference type="GO" id="GO:0003677">
    <property type="term" value="F:DNA binding"/>
    <property type="evidence" value="ECO:0007669"/>
    <property type="project" value="InterPro"/>
</dbReference>
<evidence type="ECO:0000313" key="2">
    <source>
        <dbReference type="EMBL" id="PSB03653.1"/>
    </source>
</evidence>
<protein>
    <submittedName>
        <fullName evidence="2">Transcriptional regulator</fullName>
    </submittedName>
</protein>
<dbReference type="Proteomes" id="UP000238762">
    <property type="component" value="Unassembled WGS sequence"/>
</dbReference>
<comment type="caution">
    <text evidence="2">The sequence shown here is derived from an EMBL/GenBank/DDBJ whole genome shotgun (WGS) entry which is preliminary data.</text>
</comment>
<dbReference type="Gene3D" id="1.10.260.40">
    <property type="entry name" value="lambda repressor-like DNA-binding domains"/>
    <property type="match status" value="1"/>
</dbReference>
<reference evidence="2 3" key="1">
    <citation type="submission" date="2018-02" db="EMBL/GenBank/DDBJ databases">
        <authorList>
            <person name="Cohen D.B."/>
            <person name="Kent A.D."/>
        </authorList>
    </citation>
    <scope>NUCLEOTIDE SEQUENCE [LARGE SCALE GENOMIC DNA]</scope>
    <source>
        <strain evidence="2 3">CCAP 1448/3</strain>
    </source>
</reference>
<gene>
    <name evidence="2" type="ORF">C7B64_07415</name>
</gene>
<dbReference type="SUPFAM" id="SSF47413">
    <property type="entry name" value="lambda repressor-like DNA-binding domains"/>
    <property type="match status" value="1"/>
</dbReference>